<sequence length="203" mass="22402">MSRPLCLRCKRPETHCLCALIPALTPRTRVMVLQHPSEARHALNTARLAVLGLQGARRLVGERFQYEQWAEPGYAPHVLFPGEGAEVLAPGCAAAMGAPVQLIVPDGTWTHARKLLHINPQLAALPRVMLPPGLTTRYRVRHADIPGALSTIEAVTHALNALETPHNYDDLLRPFEALIDGQIAGMGADLYARHHLNRKVPWR</sequence>
<evidence type="ECO:0000256" key="3">
    <source>
        <dbReference type="ARBA" id="ARBA00022691"/>
    </source>
</evidence>
<organism evidence="7 8">
    <name type="scientific">Alcaligenes xylosoxydans xylosoxydans</name>
    <name type="common">Achromobacter xylosoxidans</name>
    <dbReference type="NCBI Taxonomy" id="85698"/>
    <lineage>
        <taxon>Bacteria</taxon>
        <taxon>Pseudomonadati</taxon>
        <taxon>Pseudomonadota</taxon>
        <taxon>Betaproteobacteria</taxon>
        <taxon>Burkholderiales</taxon>
        <taxon>Alcaligenaceae</taxon>
        <taxon>Achromobacter</taxon>
    </lineage>
</organism>
<evidence type="ECO:0000256" key="2">
    <source>
        <dbReference type="ARBA" id="ARBA00022679"/>
    </source>
</evidence>
<comment type="similarity">
    <text evidence="5">Belongs to the TDD superfamily. DTWD2 family.</text>
</comment>
<dbReference type="Pfam" id="PF03942">
    <property type="entry name" value="DTW"/>
    <property type="match status" value="1"/>
</dbReference>
<evidence type="ECO:0000313" key="7">
    <source>
        <dbReference type="EMBL" id="AMG36349.1"/>
    </source>
</evidence>
<reference evidence="8" key="1">
    <citation type="submission" date="2015-12" db="EMBL/GenBank/DDBJ databases">
        <title>FDA dAtabase for Regulatory Grade micrObial Sequences (FDA-ARGOS): Supporting development and validation of Infectious Disease Dx tests.</title>
        <authorList>
            <person name="Case J."/>
            <person name="Tallon L."/>
            <person name="Sadzewicz L."/>
            <person name="Sengamalay N."/>
            <person name="Ott S."/>
            <person name="Godinez A."/>
            <person name="Nagaraj S."/>
            <person name="Nadendla S."/>
            <person name="Sichtig H."/>
        </authorList>
    </citation>
    <scope>NUCLEOTIDE SEQUENCE [LARGE SCALE GENOMIC DNA]</scope>
    <source>
        <strain evidence="8">FDAARGOS_147</strain>
    </source>
</reference>
<evidence type="ECO:0000256" key="1">
    <source>
        <dbReference type="ARBA" id="ARBA00012386"/>
    </source>
</evidence>
<proteinExistence type="inferred from homology"/>
<dbReference type="Proteomes" id="UP000060602">
    <property type="component" value="Chromosome"/>
</dbReference>
<evidence type="ECO:0000256" key="4">
    <source>
        <dbReference type="ARBA" id="ARBA00022694"/>
    </source>
</evidence>
<dbReference type="AlphaFoldDB" id="A0A0X8NXZ5"/>
<evidence type="ECO:0000313" key="8">
    <source>
        <dbReference type="Proteomes" id="UP000060602"/>
    </source>
</evidence>
<dbReference type="GO" id="GO:0008033">
    <property type="term" value="P:tRNA processing"/>
    <property type="evidence" value="ECO:0007669"/>
    <property type="project" value="UniProtKB-KW"/>
</dbReference>
<evidence type="ECO:0000256" key="5">
    <source>
        <dbReference type="ARBA" id="ARBA00034489"/>
    </source>
</evidence>
<dbReference type="GO" id="GO:0016432">
    <property type="term" value="F:tRNA-uridine aminocarboxypropyltransferase activity"/>
    <property type="evidence" value="ECO:0007669"/>
    <property type="project" value="UniProtKB-EC"/>
</dbReference>
<keyword evidence="2" id="KW-0808">Transferase</keyword>
<keyword evidence="3" id="KW-0949">S-adenosyl-L-methionine</keyword>
<dbReference type="SMART" id="SM01144">
    <property type="entry name" value="DTW"/>
    <property type="match status" value="1"/>
</dbReference>
<accession>A0A0X8NXZ5</accession>
<gene>
    <name evidence="7" type="ORF">AL504_10110</name>
</gene>
<name>A0A0X8NXZ5_ALCXX</name>
<feature type="domain" description="DTW" evidence="6">
    <location>
        <begin position="2"/>
        <end position="187"/>
    </location>
</feature>
<dbReference type="EC" id="2.5.1.25" evidence="1"/>
<dbReference type="PANTHER" id="PTHR21392:SF0">
    <property type="entry name" value="TRNA-URIDINE AMINOCARBOXYPROPYLTRANSFERASE 2"/>
    <property type="match status" value="1"/>
</dbReference>
<protein>
    <recommendedName>
        <fullName evidence="1">tRNA-uridine aminocarboxypropyltransferase</fullName>
        <ecNumber evidence="1">2.5.1.25</ecNumber>
    </recommendedName>
</protein>
<keyword evidence="4" id="KW-0819">tRNA processing</keyword>
<dbReference type="RefSeq" id="WP_061071995.1">
    <property type="nucleotide sequence ID" value="NZ_CP014060.2"/>
</dbReference>
<dbReference type="PANTHER" id="PTHR21392">
    <property type="entry name" value="TRNA-URIDINE AMINOCARBOXYPROPYLTRANSFERASE 2"/>
    <property type="match status" value="1"/>
</dbReference>
<dbReference type="EMBL" id="CP014060">
    <property type="protein sequence ID" value="AMG36349.1"/>
    <property type="molecule type" value="Genomic_DNA"/>
</dbReference>
<dbReference type="InterPro" id="IPR039262">
    <property type="entry name" value="DTWD2/TAPT"/>
</dbReference>
<evidence type="ECO:0000259" key="6">
    <source>
        <dbReference type="SMART" id="SM01144"/>
    </source>
</evidence>
<dbReference type="InterPro" id="IPR005636">
    <property type="entry name" value="DTW"/>
</dbReference>